<evidence type="ECO:0000256" key="1">
    <source>
        <dbReference type="SAM" id="MobiDB-lite"/>
    </source>
</evidence>
<name>A0A4R3JUI9_9PROT</name>
<evidence type="ECO:0000259" key="2">
    <source>
        <dbReference type="Pfam" id="PF02486"/>
    </source>
</evidence>
<feature type="region of interest" description="Disordered" evidence="1">
    <location>
        <begin position="1"/>
        <end position="23"/>
    </location>
</feature>
<feature type="compositionally biased region" description="Polar residues" evidence="1">
    <location>
        <begin position="13"/>
        <end position="23"/>
    </location>
</feature>
<dbReference type="Proteomes" id="UP000295135">
    <property type="component" value="Unassembled WGS sequence"/>
</dbReference>
<evidence type="ECO:0000313" key="4">
    <source>
        <dbReference type="Proteomes" id="UP000295135"/>
    </source>
</evidence>
<sequence>MRGRRASPRIVTTGGNSFPSENPSGALPRLAHVDWLAFTIAPPEVDPIRWLLPHLAALFGVSSLTSRGKGAFGYSQSYDLGGHGILAVGGKGQKGTAYVSLTGAGCAHVKDWQAVQDWLEANGARLKRVDVAHDDHDGETLSIERAVEWYNADGFSTGGRRPGHQVKGDWLTAGSPKGRTLYIGNRANGKMARIYEKGKQLGDPESPWVRAEVEFKDQSRVLPYDMLTRPGVYLAGAYACFGFLSIIQEKVRTIAKAAKIALGALVHYAKQAYGPLVNVLMAKHGKNAAAVVAELIRPGVPRRLADYPPGLAGAAT</sequence>
<evidence type="ECO:0000313" key="3">
    <source>
        <dbReference type="EMBL" id="TCS71478.1"/>
    </source>
</evidence>
<keyword evidence="4" id="KW-1185">Reference proteome</keyword>
<dbReference type="AlphaFoldDB" id="A0A4R3JUI9"/>
<dbReference type="EMBL" id="SLZY01000009">
    <property type="protein sequence ID" value="TCS71478.1"/>
    <property type="molecule type" value="Genomic_DNA"/>
</dbReference>
<accession>A0A4R3JUI9</accession>
<dbReference type="Pfam" id="PF02486">
    <property type="entry name" value="Rep_trans"/>
    <property type="match status" value="1"/>
</dbReference>
<reference evidence="3 4" key="1">
    <citation type="submission" date="2019-03" db="EMBL/GenBank/DDBJ databases">
        <title>Genomic Encyclopedia of Type Strains, Phase IV (KMG-IV): sequencing the most valuable type-strain genomes for metagenomic binning, comparative biology and taxonomic classification.</title>
        <authorList>
            <person name="Goeker M."/>
        </authorList>
    </citation>
    <scope>NUCLEOTIDE SEQUENCE [LARGE SCALE GENOMIC DNA]</scope>
    <source>
        <strain evidence="3 4">DSM 103923</strain>
    </source>
</reference>
<protein>
    <submittedName>
        <fullName evidence="3">Replication initiation factor</fullName>
    </submittedName>
</protein>
<dbReference type="InterPro" id="IPR003491">
    <property type="entry name" value="REP-like_C"/>
</dbReference>
<feature type="domain" description="Replication initiation protein-like C-terminal" evidence="2">
    <location>
        <begin position="125"/>
        <end position="256"/>
    </location>
</feature>
<keyword evidence="3" id="KW-0396">Initiation factor</keyword>
<comment type="caution">
    <text evidence="3">The sequence shown here is derived from an EMBL/GenBank/DDBJ whole genome shotgun (WGS) entry which is preliminary data.</text>
</comment>
<proteinExistence type="predicted"/>
<organism evidence="3 4">
    <name type="scientific">Sulfuritortus calidifontis</name>
    <dbReference type="NCBI Taxonomy" id="1914471"/>
    <lineage>
        <taxon>Bacteria</taxon>
        <taxon>Pseudomonadati</taxon>
        <taxon>Pseudomonadota</taxon>
        <taxon>Betaproteobacteria</taxon>
        <taxon>Nitrosomonadales</taxon>
        <taxon>Thiobacillaceae</taxon>
        <taxon>Sulfuritortus</taxon>
    </lineage>
</organism>
<keyword evidence="3" id="KW-0648">Protein biosynthesis</keyword>
<dbReference type="GO" id="GO:0003743">
    <property type="term" value="F:translation initiation factor activity"/>
    <property type="evidence" value="ECO:0007669"/>
    <property type="project" value="UniProtKB-KW"/>
</dbReference>
<gene>
    <name evidence="3" type="ORF">EDC61_10923</name>
</gene>